<sequence length="343" mass="38107">MIDPNHEFDEEVVQFFNSVKFLGGERTVNFVRGPMWHGCGKGGELRPECSKPNLGGPSRTMRNKRCSGYTTKSGIVKPWLDSFLQLSEDTSDVKPLIETTIIKAFGVAMENYGTALKPAIQYDEKQQINVGLKERADIRFVNSNPDPKAEYLKENIVTEANVTYLSTADNTVAMPVSVLYKPKAGKSREEMKQQFLNEVDVLQMCHSCIKVATSNDHILEKEAAAICNSLCNTCIAMKTVCPECKEQGQTSVRPSLRACQRCLEAGQQCVRAAVLVVATDCESGNKKAFEMIAESRTNGTLDPRSIFICLPDAVHVGKSLKCNFANWMVLLRNERDACPCFTR</sequence>
<accession>A0ABN8R4T1</accession>
<protein>
    <submittedName>
        <fullName evidence="1">Uncharacterized protein</fullName>
    </submittedName>
</protein>
<reference evidence="1 2" key="1">
    <citation type="submission" date="2022-05" db="EMBL/GenBank/DDBJ databases">
        <authorList>
            <consortium name="Genoscope - CEA"/>
            <person name="William W."/>
        </authorList>
    </citation>
    <scope>NUCLEOTIDE SEQUENCE [LARGE SCALE GENOMIC DNA]</scope>
</reference>
<organism evidence="1 2">
    <name type="scientific">Porites lobata</name>
    <dbReference type="NCBI Taxonomy" id="104759"/>
    <lineage>
        <taxon>Eukaryota</taxon>
        <taxon>Metazoa</taxon>
        <taxon>Cnidaria</taxon>
        <taxon>Anthozoa</taxon>
        <taxon>Hexacorallia</taxon>
        <taxon>Scleractinia</taxon>
        <taxon>Fungiina</taxon>
        <taxon>Poritidae</taxon>
        <taxon>Porites</taxon>
    </lineage>
</organism>
<evidence type="ECO:0000313" key="1">
    <source>
        <dbReference type="EMBL" id="CAH3172852.1"/>
    </source>
</evidence>
<gene>
    <name evidence="1" type="ORF">PLOB_00013281</name>
</gene>
<dbReference type="EMBL" id="CALNXK010000176">
    <property type="protein sequence ID" value="CAH3172852.1"/>
    <property type="molecule type" value="Genomic_DNA"/>
</dbReference>
<proteinExistence type="predicted"/>
<dbReference type="Proteomes" id="UP001159405">
    <property type="component" value="Unassembled WGS sequence"/>
</dbReference>
<evidence type="ECO:0000313" key="2">
    <source>
        <dbReference type="Proteomes" id="UP001159405"/>
    </source>
</evidence>
<keyword evidence="2" id="KW-1185">Reference proteome</keyword>
<name>A0ABN8R4T1_9CNID</name>
<comment type="caution">
    <text evidence="1">The sequence shown here is derived from an EMBL/GenBank/DDBJ whole genome shotgun (WGS) entry which is preliminary data.</text>
</comment>